<dbReference type="AlphaFoldDB" id="A0A0U2X1X7"/>
<protein>
    <submittedName>
        <fullName evidence="1">Uncharacterized protein</fullName>
    </submittedName>
</protein>
<dbReference type="EMBL" id="CP011035">
    <property type="protein sequence ID" value="ALS34632.1"/>
    <property type="molecule type" value="Genomic_DNA"/>
</dbReference>
<gene>
    <name evidence="1" type="ORF">PTRA_b0099</name>
</gene>
<dbReference type="Proteomes" id="UP000065261">
    <property type="component" value="Chromosome II"/>
</dbReference>
<dbReference type="KEGG" id="ptn:PTRA_b0099"/>
<reference evidence="1 2" key="1">
    <citation type="submission" date="2015-03" db="EMBL/GenBank/DDBJ databases">
        <authorList>
            <person name="Murphy D."/>
        </authorList>
    </citation>
    <scope>NUCLEOTIDE SEQUENCE [LARGE SCALE GENOMIC DNA]</scope>
    <source>
        <strain evidence="1 2">KMM 520</strain>
    </source>
</reference>
<name>A0A0U2X1X7_9GAMM</name>
<proteinExistence type="predicted"/>
<dbReference type="RefSeq" id="WP_058374690.1">
    <property type="nucleotide sequence ID" value="NZ_CP011035.1"/>
</dbReference>
<organism evidence="1">
    <name type="scientific">Pseudoalteromonas translucida KMM 520</name>
    <dbReference type="NCBI Taxonomy" id="1315283"/>
    <lineage>
        <taxon>Bacteria</taxon>
        <taxon>Pseudomonadati</taxon>
        <taxon>Pseudomonadota</taxon>
        <taxon>Gammaproteobacteria</taxon>
        <taxon>Alteromonadales</taxon>
        <taxon>Pseudoalteromonadaceae</taxon>
        <taxon>Pseudoalteromonas</taxon>
    </lineage>
</organism>
<accession>A0A0U2X1X7</accession>
<dbReference type="PATRIC" id="fig|1315283.4.peg.3224"/>
<evidence type="ECO:0000313" key="2">
    <source>
        <dbReference type="Proteomes" id="UP000065261"/>
    </source>
</evidence>
<evidence type="ECO:0000313" key="1">
    <source>
        <dbReference type="EMBL" id="ALS34632.1"/>
    </source>
</evidence>
<sequence length="244" mass="28459">MINISVFNEFGLQIFREYIESKGLKELPKDILIGEQYSQVISNDIFLDESKSFEDRLMMAKYLDETVSANIFDLFDNKPEFWSWICCLYIEQIIQNGKFSKPEHYIYMPGRIVYRHSVATPVRLYRQHGHDISRMLISNKMHVWGELAEQINGRQYLTRSKKLLNFICNLYYDRNKDSLKPSTGSKISSKLLKNGERSRAGEGGARRVALQLKRLSLNYKVDAMDVTSINSLLPSEYEKFISNN</sequence>